<dbReference type="CDD" id="cd06257">
    <property type="entry name" value="DnaJ"/>
    <property type="match status" value="1"/>
</dbReference>
<dbReference type="PROSITE" id="PS50076">
    <property type="entry name" value="DNAJ_2"/>
    <property type="match status" value="1"/>
</dbReference>
<dbReference type="Gene3D" id="2.60.40.150">
    <property type="entry name" value="C2 domain"/>
    <property type="match status" value="1"/>
</dbReference>
<dbReference type="GO" id="GO:0006620">
    <property type="term" value="P:post-translational protein targeting to endoplasmic reticulum membrane"/>
    <property type="evidence" value="ECO:0007669"/>
    <property type="project" value="TreeGrafter"/>
</dbReference>
<feature type="transmembrane region" description="Helical" evidence="9">
    <location>
        <begin position="225"/>
        <end position="247"/>
    </location>
</feature>
<keyword evidence="5" id="KW-0653">Protein transport</keyword>
<dbReference type="GO" id="GO:0006614">
    <property type="term" value="P:SRP-dependent cotranslational protein targeting to membrane"/>
    <property type="evidence" value="ECO:0007669"/>
    <property type="project" value="TreeGrafter"/>
</dbReference>
<evidence type="ECO:0000256" key="5">
    <source>
        <dbReference type="ARBA" id="ARBA00022927"/>
    </source>
</evidence>
<keyword evidence="4" id="KW-0256">Endoplasmic reticulum</keyword>
<proteinExistence type="predicted"/>
<dbReference type="eggNOG" id="KOG0721">
    <property type="taxonomic scope" value="Eukaryota"/>
</dbReference>
<feature type="domain" description="J" evidence="10">
    <location>
        <begin position="135"/>
        <end position="200"/>
    </location>
</feature>
<feature type="transmembrane region" description="Helical" evidence="9">
    <location>
        <begin position="105"/>
        <end position="125"/>
    </location>
</feature>
<dbReference type="GO" id="GO:0031207">
    <property type="term" value="C:Sec62/Sec63 complex"/>
    <property type="evidence" value="ECO:0007669"/>
    <property type="project" value="TreeGrafter"/>
</dbReference>
<keyword evidence="7 9" id="KW-0472">Membrane</keyword>
<dbReference type="PRINTS" id="PR00625">
    <property type="entry name" value="JDOMAIN"/>
</dbReference>
<dbReference type="Proteomes" id="UP000031512">
    <property type="component" value="Chromosome 1"/>
</dbReference>
<dbReference type="InterPro" id="IPR014756">
    <property type="entry name" value="Ig_E-set"/>
</dbReference>
<evidence type="ECO:0000256" key="6">
    <source>
        <dbReference type="ARBA" id="ARBA00022989"/>
    </source>
</evidence>
<feature type="transmembrane region" description="Helical" evidence="9">
    <location>
        <begin position="23"/>
        <end position="45"/>
    </location>
</feature>
<dbReference type="SMART" id="SM00973">
    <property type="entry name" value="Sec63"/>
    <property type="match status" value="1"/>
</dbReference>
<name>L0AVZ8_THEEQ</name>
<dbReference type="AlphaFoldDB" id="L0AVZ8"/>
<comment type="subcellular location">
    <subcellularLocation>
        <location evidence="1">Endoplasmic reticulum membrane</location>
        <topology evidence="1">Multi-pass membrane protein</topology>
    </subcellularLocation>
</comment>
<dbReference type="Gene3D" id="1.10.3380.10">
    <property type="entry name" value="Sec63 N-terminal domain-like domain"/>
    <property type="match status" value="1"/>
</dbReference>
<organism evidence="11 12">
    <name type="scientific">Theileria equi strain WA</name>
    <dbReference type="NCBI Taxonomy" id="1537102"/>
    <lineage>
        <taxon>Eukaryota</taxon>
        <taxon>Sar</taxon>
        <taxon>Alveolata</taxon>
        <taxon>Apicomplexa</taxon>
        <taxon>Aconoidasida</taxon>
        <taxon>Piroplasmida</taxon>
        <taxon>Theileriidae</taxon>
        <taxon>Theileria</taxon>
    </lineage>
</organism>
<evidence type="ECO:0000256" key="3">
    <source>
        <dbReference type="ARBA" id="ARBA00022692"/>
    </source>
</evidence>
<gene>
    <name evidence="11" type="ORF">BEWA_022410</name>
</gene>
<dbReference type="InterPro" id="IPR004179">
    <property type="entry name" value="Sec63-dom"/>
</dbReference>
<dbReference type="Pfam" id="PF00226">
    <property type="entry name" value="DnaJ"/>
    <property type="match status" value="1"/>
</dbReference>
<sequence>MSQFRDTFTRGSKKDPLLSYDDFASRIFTSGFMICFLIPITIYLLKKWFGPKRSRLPSKLRLSDVHLEKSKTPTVHCQCSLCKQRRNEENNVSFKLSDHLSPSRIAQVLVLGFFWWLVIHLITGINPDDNIKKFDPFALLGISPEATKKEIQRAYRRLSLKYHPDRNPNDPEMSALFILTTKAYKALTNEKSRMNYAKYGNPDGPGMMKIGIGLPRFLIDENNQIVILSLFFIILLIVMPALFLWYYRTQKCFTATGIRIETLQLIYYAMNENTRHKALPEVYSCSTECCQIPCTMEDEKALKKYTDVLGDYKKKNISKETFRNLILLLCHLNRVDELPTQLISSQREILKYSMIITQCMLDVSICRGWILTIKSILDFRRSIVHGIMGKNESFYQIPHFTQDVISHVQKGKNAVKFIEDFVAQSPSDRKGTVDMSEQEIADVAAFCDYYPKINLKATVAVAGEDNILLNDLVTLTITLTRENVPEGHLSGPVHAPHFPWVKYEEWWFLVNYRDDERAVAFTFSNSRERVIEQSIHFLADRPGPNTIVVTACCDSYFGCDKTASADFFVIPITHRFDSKIHPEDLALDNEPSAIGKLLGDMLEPESSEEEEVSEID</sequence>
<evidence type="ECO:0000256" key="7">
    <source>
        <dbReference type="ARBA" id="ARBA00023136"/>
    </source>
</evidence>
<dbReference type="VEuPathDB" id="PiroplasmaDB:BEWA_022410"/>
<keyword evidence="2" id="KW-0813">Transport</keyword>
<dbReference type="SUPFAM" id="SSF46565">
    <property type="entry name" value="Chaperone J-domain"/>
    <property type="match status" value="1"/>
</dbReference>
<dbReference type="InterPro" id="IPR036869">
    <property type="entry name" value="J_dom_sf"/>
</dbReference>
<keyword evidence="8" id="KW-0143">Chaperone</keyword>
<dbReference type="GeneID" id="15803779"/>
<dbReference type="EMBL" id="CP001669">
    <property type="protein sequence ID" value="AFZ79393.1"/>
    <property type="molecule type" value="Genomic_DNA"/>
</dbReference>
<dbReference type="SMART" id="SM00271">
    <property type="entry name" value="DnaJ"/>
    <property type="match status" value="1"/>
</dbReference>
<dbReference type="Gene3D" id="1.10.287.110">
    <property type="entry name" value="DnaJ domain"/>
    <property type="match status" value="1"/>
</dbReference>
<dbReference type="KEGG" id="beq:BEWA_022410"/>
<dbReference type="SUPFAM" id="SSF81296">
    <property type="entry name" value="E set domains"/>
    <property type="match status" value="1"/>
</dbReference>
<dbReference type="InterPro" id="IPR001623">
    <property type="entry name" value="DnaJ_domain"/>
</dbReference>
<dbReference type="SUPFAM" id="SSF158702">
    <property type="entry name" value="Sec63 N-terminal domain-like"/>
    <property type="match status" value="1"/>
</dbReference>
<protein>
    <submittedName>
        <fullName evidence="11">DnaJ domain containing protein</fullName>
    </submittedName>
</protein>
<dbReference type="PANTHER" id="PTHR24075">
    <property type="entry name" value="SEC63 DOMAIN-CONTAINING"/>
    <property type="match status" value="1"/>
</dbReference>
<dbReference type="Pfam" id="PF02889">
    <property type="entry name" value="Sec63"/>
    <property type="match status" value="1"/>
</dbReference>
<reference evidence="11 12" key="1">
    <citation type="journal article" date="2012" name="BMC Genomics">
        <title>Comparative genomic analysis and phylogenetic position of Theileria equi.</title>
        <authorList>
            <person name="Kappmeyer L.S."/>
            <person name="Thiagarajan M."/>
            <person name="Herndon D.R."/>
            <person name="Ramsay J.D."/>
            <person name="Caler E."/>
            <person name="Djikeng A."/>
            <person name="Gillespie J.J."/>
            <person name="Lau A.O."/>
            <person name="Roalson E.H."/>
            <person name="Silva J.C."/>
            <person name="Silva M.G."/>
            <person name="Suarez C.E."/>
            <person name="Ueti M.W."/>
            <person name="Nene V.M."/>
            <person name="Mealey R.H."/>
            <person name="Knowles D.P."/>
            <person name="Brayton K.A."/>
        </authorList>
    </citation>
    <scope>NUCLEOTIDE SEQUENCE [LARGE SCALE GENOMIC DNA]</scope>
    <source>
        <strain evidence="11 12">WA</strain>
    </source>
</reference>
<evidence type="ECO:0000256" key="1">
    <source>
        <dbReference type="ARBA" id="ARBA00004477"/>
    </source>
</evidence>
<dbReference type="InterPro" id="IPR035892">
    <property type="entry name" value="C2_domain_sf"/>
</dbReference>
<keyword evidence="12" id="KW-1185">Reference proteome</keyword>
<dbReference type="GO" id="GO:0003723">
    <property type="term" value="F:RNA binding"/>
    <property type="evidence" value="ECO:0007669"/>
    <property type="project" value="TreeGrafter"/>
</dbReference>
<dbReference type="Gene3D" id="1.10.150.20">
    <property type="entry name" value="5' to 3' exonuclease, C-terminal subdomain"/>
    <property type="match status" value="1"/>
</dbReference>
<evidence type="ECO:0000259" key="10">
    <source>
        <dbReference type="PROSITE" id="PS50076"/>
    </source>
</evidence>
<evidence type="ECO:0000256" key="4">
    <source>
        <dbReference type="ARBA" id="ARBA00022824"/>
    </source>
</evidence>
<accession>L0AVZ8</accession>
<evidence type="ECO:0000256" key="8">
    <source>
        <dbReference type="ARBA" id="ARBA00023186"/>
    </source>
</evidence>
<dbReference type="STRING" id="1537102.L0AVZ8"/>
<dbReference type="eggNOG" id="KOG0951">
    <property type="taxonomic scope" value="Eukaryota"/>
</dbReference>
<dbReference type="PANTHER" id="PTHR24075:SF0">
    <property type="entry name" value="TRANSLOCATION PROTEIN SEC63 HOMOLOG"/>
    <property type="match status" value="1"/>
</dbReference>
<keyword evidence="6 9" id="KW-1133">Transmembrane helix</keyword>
<evidence type="ECO:0000313" key="12">
    <source>
        <dbReference type="Proteomes" id="UP000031512"/>
    </source>
</evidence>
<dbReference type="GO" id="GO:0008320">
    <property type="term" value="F:protein transmembrane transporter activity"/>
    <property type="evidence" value="ECO:0007669"/>
    <property type="project" value="TreeGrafter"/>
</dbReference>
<evidence type="ECO:0000313" key="11">
    <source>
        <dbReference type="EMBL" id="AFZ79393.1"/>
    </source>
</evidence>
<dbReference type="RefSeq" id="XP_004829059.1">
    <property type="nucleotide sequence ID" value="XM_004829002.1"/>
</dbReference>
<evidence type="ECO:0000256" key="2">
    <source>
        <dbReference type="ARBA" id="ARBA00022448"/>
    </source>
</evidence>
<keyword evidence="3 9" id="KW-0812">Transmembrane</keyword>
<dbReference type="OrthoDB" id="1734229at2759"/>
<evidence type="ECO:0000256" key="9">
    <source>
        <dbReference type="SAM" id="Phobius"/>
    </source>
</evidence>